<sequence>MIDVDWFLSILDKTDMAYICHKYKLSVTGFQRNLTKAPIKTLGSTIKTAINNGYQKKKGNKKNYLPFEERLADIVNDLKEKYPYILEVAFLEFAGRAELETDLREYEIVSIAYKIFPNEFEEHYETAVTNTKQGRYIFYGISEELSKTAIEKICNIVGVNNLHERNIKILKEFSNDCLKSSIDIFNGMLDLVEDEEMAFRAFAKSENDIYLFILVAFLIKNERYKDENYKDLVQTAVLDIQNLEQERLTLNIEEMEEETKKTENKLQELIHEKNRLEEKNSDLIYRLNRHIDKEKTLTLKLGELTTKVTTLENVLQKNEPLQMFFYRVITENNFIIVTKDVEHFNGTPFESVTILPSQIRNEIKMSAYNPYKDQIVYVTRSSFINGTEWYQFKRFLEKHHVSYEELGQYEITFYIQEIIQHLSRKEVLIYADEI</sequence>
<name>A0A5D4SAU4_9BACI</name>
<dbReference type="EMBL" id="VTEV01000017">
    <property type="protein sequence ID" value="TYS59368.1"/>
    <property type="molecule type" value="Genomic_DNA"/>
</dbReference>
<reference evidence="2 3" key="1">
    <citation type="submission" date="2019-08" db="EMBL/GenBank/DDBJ databases">
        <title>Bacillus genomes from the desert of Cuatro Cienegas, Coahuila.</title>
        <authorList>
            <person name="Olmedo-Alvarez G."/>
        </authorList>
    </citation>
    <scope>NUCLEOTIDE SEQUENCE [LARGE SCALE GENOMIC DNA]</scope>
    <source>
        <strain evidence="2 3">CH28_1T</strain>
    </source>
</reference>
<dbReference type="Proteomes" id="UP000322524">
    <property type="component" value="Unassembled WGS sequence"/>
</dbReference>
<evidence type="ECO:0000313" key="3">
    <source>
        <dbReference type="Proteomes" id="UP000322524"/>
    </source>
</evidence>
<comment type="caution">
    <text evidence="2">The sequence shown here is derived from an EMBL/GenBank/DDBJ whole genome shotgun (WGS) entry which is preliminary data.</text>
</comment>
<accession>A0A5D4SAU4</accession>
<keyword evidence="1" id="KW-0175">Coiled coil</keyword>
<gene>
    <name evidence="2" type="ORF">FZC76_22430</name>
</gene>
<dbReference type="AlphaFoldDB" id="A0A5D4SAU4"/>
<evidence type="ECO:0000256" key="1">
    <source>
        <dbReference type="SAM" id="Coils"/>
    </source>
</evidence>
<proteinExistence type="predicted"/>
<protein>
    <submittedName>
        <fullName evidence="2">Uncharacterized protein</fullName>
    </submittedName>
</protein>
<dbReference type="OrthoDB" id="2989856at2"/>
<dbReference type="RefSeq" id="WP_148990319.1">
    <property type="nucleotide sequence ID" value="NZ_VTEV01000017.1"/>
</dbReference>
<evidence type="ECO:0000313" key="2">
    <source>
        <dbReference type="EMBL" id="TYS59368.1"/>
    </source>
</evidence>
<organism evidence="2 3">
    <name type="scientific">Sutcliffiella horikoshii</name>
    <dbReference type="NCBI Taxonomy" id="79883"/>
    <lineage>
        <taxon>Bacteria</taxon>
        <taxon>Bacillati</taxon>
        <taxon>Bacillota</taxon>
        <taxon>Bacilli</taxon>
        <taxon>Bacillales</taxon>
        <taxon>Bacillaceae</taxon>
        <taxon>Sutcliffiella</taxon>
    </lineage>
</organism>
<feature type="coiled-coil region" evidence="1">
    <location>
        <begin position="233"/>
        <end position="286"/>
    </location>
</feature>